<evidence type="ECO:0000313" key="2">
    <source>
        <dbReference type="Proteomes" id="UP001144280"/>
    </source>
</evidence>
<protein>
    <recommendedName>
        <fullName evidence="3">Secreted protein</fullName>
    </recommendedName>
</protein>
<organism evidence="1 2">
    <name type="scientific">Phytohabitans aurantiacus</name>
    <dbReference type="NCBI Taxonomy" id="3016789"/>
    <lineage>
        <taxon>Bacteria</taxon>
        <taxon>Bacillati</taxon>
        <taxon>Actinomycetota</taxon>
        <taxon>Actinomycetes</taxon>
        <taxon>Micromonosporales</taxon>
        <taxon>Micromonosporaceae</taxon>
    </lineage>
</organism>
<accession>A0ABQ5QXI7</accession>
<gene>
    <name evidence="1" type="ORF">Pa4123_39010</name>
</gene>
<dbReference type="Pfam" id="PF18143">
    <property type="entry name" value="HAD_SAK_2"/>
    <property type="match status" value="1"/>
</dbReference>
<evidence type="ECO:0008006" key="3">
    <source>
        <dbReference type="Google" id="ProtNLM"/>
    </source>
</evidence>
<comment type="caution">
    <text evidence="1">The sequence shown here is derived from an EMBL/GenBank/DDBJ whole genome shotgun (WGS) entry which is preliminary data.</text>
</comment>
<keyword evidence="2" id="KW-1185">Reference proteome</keyword>
<dbReference type="Proteomes" id="UP001144280">
    <property type="component" value="Unassembled WGS sequence"/>
</dbReference>
<dbReference type="EMBL" id="BSDI01000017">
    <property type="protein sequence ID" value="GLH98626.1"/>
    <property type="molecule type" value="Genomic_DNA"/>
</dbReference>
<sequence length="199" mass="22074">MPEPRPRGRGLAAYTPPAIVMCVCEYLLPMMAGDGDYPIVFLDVDGTLIPFRSRPAGSAVVANHSLVWADGASGNPLLDRLDPGDGRRLLVLGCQLAWATTWMADANDLVAPRLGLPELPVVDFPDDDEPEHGLHWKTPFLTRFAAGRTFVWLDDEITDVDRRWVQAHYQGKALLHRVDPLVGLTEADFIRIRQWLAAP</sequence>
<name>A0ABQ5QXI7_9ACTN</name>
<proteinExistence type="predicted"/>
<reference evidence="1" key="1">
    <citation type="submission" date="2022-12" db="EMBL/GenBank/DDBJ databases">
        <title>New Phytohabitans aurantiacus sp. RD004123 nov., an actinomycete isolated from soil.</title>
        <authorList>
            <person name="Triningsih D.W."/>
            <person name="Harunari E."/>
            <person name="Igarashi Y."/>
        </authorList>
    </citation>
    <scope>NUCLEOTIDE SEQUENCE</scope>
    <source>
        <strain evidence="1">RD004123</strain>
    </source>
</reference>
<evidence type="ECO:0000313" key="1">
    <source>
        <dbReference type="EMBL" id="GLH98626.1"/>
    </source>
</evidence>